<reference evidence="3 4" key="1">
    <citation type="submission" date="2019-08" db="EMBL/GenBank/DDBJ databases">
        <title>Selenomonas sp. mPRGC5 and Selenomonas sp. mPRGC8 isolated from ruminal fluid of dairy goat (Capra hircus).</title>
        <authorList>
            <person name="Poothong S."/>
            <person name="Nuengjamnong C."/>
            <person name="Tanasupawat S."/>
        </authorList>
    </citation>
    <scope>NUCLEOTIDE SEQUENCE [LARGE SCALE GENOMIC DNA]</scope>
    <source>
        <strain evidence="4">mPRGC8</strain>
    </source>
</reference>
<dbReference type="RefSeq" id="WP_149189466.1">
    <property type="nucleotide sequence ID" value="NZ_VTOZ01000021.1"/>
</dbReference>
<dbReference type="PANTHER" id="PTHR33408">
    <property type="entry name" value="TRANSPOSASE"/>
    <property type="match status" value="1"/>
</dbReference>
<feature type="domain" description="Transposase DDE" evidence="2">
    <location>
        <begin position="12"/>
        <end position="89"/>
    </location>
</feature>
<feature type="transmembrane region" description="Helical" evidence="1">
    <location>
        <begin position="64"/>
        <end position="83"/>
    </location>
</feature>
<accession>A0A5D6WL70</accession>
<evidence type="ECO:0000313" key="4">
    <source>
        <dbReference type="Proteomes" id="UP000322783"/>
    </source>
</evidence>
<dbReference type="EMBL" id="VTOZ01000021">
    <property type="protein sequence ID" value="TYZ27855.1"/>
    <property type="molecule type" value="Genomic_DNA"/>
</dbReference>
<dbReference type="InterPro" id="IPR025668">
    <property type="entry name" value="Tnp_DDE_dom"/>
</dbReference>
<organism evidence="3 4">
    <name type="scientific">Selenomonas caprae</name>
    <dbReference type="NCBI Taxonomy" id="2606905"/>
    <lineage>
        <taxon>Bacteria</taxon>
        <taxon>Bacillati</taxon>
        <taxon>Bacillota</taxon>
        <taxon>Negativicutes</taxon>
        <taxon>Selenomonadales</taxon>
        <taxon>Selenomonadaceae</taxon>
        <taxon>Selenomonas</taxon>
    </lineage>
</organism>
<name>A0A5D6WL70_9FIRM</name>
<evidence type="ECO:0000313" key="3">
    <source>
        <dbReference type="EMBL" id="TYZ27855.1"/>
    </source>
</evidence>
<keyword evidence="1" id="KW-1133">Transmembrane helix</keyword>
<evidence type="ECO:0000259" key="2">
    <source>
        <dbReference type="Pfam" id="PF13751"/>
    </source>
</evidence>
<comment type="caution">
    <text evidence="3">The sequence shown here is derived from an EMBL/GenBank/DDBJ whole genome shotgun (WGS) entry which is preliminary data.</text>
</comment>
<protein>
    <recommendedName>
        <fullName evidence="2">Transposase DDE domain-containing protein</fullName>
    </recommendedName>
</protein>
<proteinExistence type="predicted"/>
<dbReference type="Proteomes" id="UP000322783">
    <property type="component" value="Unassembled WGS sequence"/>
</dbReference>
<keyword evidence="1" id="KW-0472">Membrane</keyword>
<keyword evidence="4" id="KW-1185">Reference proteome</keyword>
<keyword evidence="1" id="KW-0812">Transmembrane</keyword>
<sequence length="92" mass="10869">MRLHLTFALERTKHFEVSKQFLRQRQEDLERITSKEGVQLRINRSIQAEGAFAMMKADMNFRRFLSRGTANVLVEIMLLAMAYNIQKLHCKI</sequence>
<gene>
    <name evidence="3" type="ORF">FZ041_10140</name>
</gene>
<dbReference type="Pfam" id="PF13751">
    <property type="entry name" value="DDE_Tnp_1_6"/>
    <property type="match status" value="1"/>
</dbReference>
<evidence type="ECO:0000256" key="1">
    <source>
        <dbReference type="SAM" id="Phobius"/>
    </source>
</evidence>
<dbReference type="PANTHER" id="PTHR33408:SF2">
    <property type="entry name" value="TRANSPOSASE DDE DOMAIN-CONTAINING PROTEIN"/>
    <property type="match status" value="1"/>
</dbReference>
<dbReference type="AlphaFoldDB" id="A0A5D6WL70"/>